<name>A0A0F9VWY7_9ZZZZ</name>
<sequence>MRSEKLKQLIKDKVDLKFRIKDEKELIELLDFAFTLNLNWVEPDASPFLSKVKFIYFEHFNNIYSIRYDDEHSREKFLLYENKEFSIDNDRLIEECKWPNLKKLVENKVSLKFYIRDRNQYKDLIEFFKTLGVDFACDFKRQCCKYIVSKSTGFFDRYTAFSYGDYPIYHSIKAQEFDFENDCLVEEKIIKITWTDLERLFDIKFEDFKKSIKENL</sequence>
<comment type="caution">
    <text evidence="1">The sequence shown here is derived from an EMBL/GenBank/DDBJ whole genome shotgun (WGS) entry which is preliminary data.</text>
</comment>
<accession>A0A0F9VWY7</accession>
<evidence type="ECO:0000313" key="1">
    <source>
        <dbReference type="EMBL" id="KKN70243.1"/>
    </source>
</evidence>
<dbReference type="AlphaFoldDB" id="A0A0F9VWY7"/>
<protein>
    <submittedName>
        <fullName evidence="1">Uncharacterized protein</fullName>
    </submittedName>
</protein>
<gene>
    <name evidence="1" type="ORF">LCGC14_0432680</name>
</gene>
<organism evidence="1">
    <name type="scientific">marine sediment metagenome</name>
    <dbReference type="NCBI Taxonomy" id="412755"/>
    <lineage>
        <taxon>unclassified sequences</taxon>
        <taxon>metagenomes</taxon>
        <taxon>ecological metagenomes</taxon>
    </lineage>
</organism>
<proteinExistence type="predicted"/>
<reference evidence="1" key="1">
    <citation type="journal article" date="2015" name="Nature">
        <title>Complex archaea that bridge the gap between prokaryotes and eukaryotes.</title>
        <authorList>
            <person name="Spang A."/>
            <person name="Saw J.H."/>
            <person name="Jorgensen S.L."/>
            <person name="Zaremba-Niedzwiedzka K."/>
            <person name="Martijn J."/>
            <person name="Lind A.E."/>
            <person name="van Eijk R."/>
            <person name="Schleper C."/>
            <person name="Guy L."/>
            <person name="Ettema T.J."/>
        </authorList>
    </citation>
    <scope>NUCLEOTIDE SEQUENCE</scope>
</reference>
<dbReference type="EMBL" id="LAZR01000407">
    <property type="protein sequence ID" value="KKN70243.1"/>
    <property type="molecule type" value="Genomic_DNA"/>
</dbReference>